<evidence type="ECO:0000256" key="1">
    <source>
        <dbReference type="SAM" id="Phobius"/>
    </source>
</evidence>
<sequence length="216" mass="24350">MQFIGLAVFVTVIAVLVLTLGVRILLRGNWFLAWFRGSLGIVIVLVAALGAAVAYDLSTYQQNLPSETLVRISISKSVDKRFELSVTRQARTESYVVEGDLWRLDVRELGWQGLAEAIGLQPGYRLDRVKTIFSDNTRQPIARYAQAKLEQSWFDIDLWLWAYQNRKTVALLAPKSIKSNYYPLLDGASFEARLTEKGIVVLATNDVAERAVRTKK</sequence>
<gene>
    <name evidence="2" type="ORF">QEZ41_10705</name>
</gene>
<feature type="transmembrane region" description="Helical" evidence="1">
    <location>
        <begin position="6"/>
        <end position="26"/>
    </location>
</feature>
<name>A0ABT7SRB4_9GAMM</name>
<proteinExistence type="predicted"/>
<dbReference type="Proteomes" id="UP001241056">
    <property type="component" value="Unassembled WGS sequence"/>
</dbReference>
<evidence type="ECO:0008006" key="4">
    <source>
        <dbReference type="Google" id="ProtNLM"/>
    </source>
</evidence>
<comment type="caution">
    <text evidence="2">The sequence shown here is derived from an EMBL/GenBank/DDBJ whole genome shotgun (WGS) entry which is preliminary data.</text>
</comment>
<dbReference type="RefSeq" id="WP_289411549.1">
    <property type="nucleotide sequence ID" value="NZ_JAUCDY010000015.1"/>
</dbReference>
<protein>
    <recommendedName>
        <fullName evidence="4">Cation/multidrug efflux pump</fullName>
    </recommendedName>
</protein>
<keyword evidence="1" id="KW-0812">Transmembrane</keyword>
<dbReference type="EMBL" id="JAUCDY010000015">
    <property type="protein sequence ID" value="MDM7858733.1"/>
    <property type="molecule type" value="Genomic_DNA"/>
</dbReference>
<keyword evidence="3" id="KW-1185">Reference proteome</keyword>
<evidence type="ECO:0000313" key="2">
    <source>
        <dbReference type="EMBL" id="MDM7858733.1"/>
    </source>
</evidence>
<feature type="transmembrane region" description="Helical" evidence="1">
    <location>
        <begin position="33"/>
        <end position="55"/>
    </location>
</feature>
<keyword evidence="1" id="KW-1133">Transmembrane helix</keyword>
<keyword evidence="1" id="KW-0472">Membrane</keyword>
<accession>A0ABT7SRB4</accession>
<reference evidence="2 3" key="1">
    <citation type="submission" date="2023-06" db="EMBL/GenBank/DDBJ databases">
        <title>Thiopseudomonas sp. CY1220 draft genome sequence.</title>
        <authorList>
            <person name="Zhao G."/>
            <person name="An M."/>
        </authorList>
    </citation>
    <scope>NUCLEOTIDE SEQUENCE [LARGE SCALE GENOMIC DNA]</scope>
    <source>
        <strain evidence="2 3">CY1220</strain>
    </source>
</reference>
<evidence type="ECO:0000313" key="3">
    <source>
        <dbReference type="Proteomes" id="UP001241056"/>
    </source>
</evidence>
<organism evidence="2 3">
    <name type="scientific">Thiopseudomonas acetoxidans</name>
    <dbReference type="NCBI Taxonomy" id="3041622"/>
    <lineage>
        <taxon>Bacteria</taxon>
        <taxon>Pseudomonadati</taxon>
        <taxon>Pseudomonadota</taxon>
        <taxon>Gammaproteobacteria</taxon>
        <taxon>Pseudomonadales</taxon>
        <taxon>Pseudomonadaceae</taxon>
        <taxon>Thiopseudomonas</taxon>
    </lineage>
</organism>